<protein>
    <submittedName>
        <fullName evidence="1">Uncharacterized protein</fullName>
    </submittedName>
</protein>
<dbReference type="AlphaFoldDB" id="A0A0A8Z011"/>
<dbReference type="EMBL" id="GBRH01265146">
    <property type="protein sequence ID" value="JAD32749.1"/>
    <property type="molecule type" value="Transcribed_RNA"/>
</dbReference>
<name>A0A0A8Z011_ARUDO</name>
<evidence type="ECO:0000313" key="1">
    <source>
        <dbReference type="EMBL" id="JAD32749.1"/>
    </source>
</evidence>
<reference evidence="1" key="2">
    <citation type="journal article" date="2015" name="Data Brief">
        <title>Shoot transcriptome of the giant reed, Arundo donax.</title>
        <authorList>
            <person name="Barrero R.A."/>
            <person name="Guerrero F.D."/>
            <person name="Moolhuijzen P."/>
            <person name="Goolsby J.A."/>
            <person name="Tidwell J."/>
            <person name="Bellgard S.E."/>
            <person name="Bellgard M.I."/>
        </authorList>
    </citation>
    <scope>NUCLEOTIDE SEQUENCE</scope>
    <source>
        <tissue evidence="1">Shoot tissue taken approximately 20 cm above the soil surface</tissue>
    </source>
</reference>
<organism evidence="1">
    <name type="scientific">Arundo donax</name>
    <name type="common">Giant reed</name>
    <name type="synonym">Donax arundinaceus</name>
    <dbReference type="NCBI Taxonomy" id="35708"/>
    <lineage>
        <taxon>Eukaryota</taxon>
        <taxon>Viridiplantae</taxon>
        <taxon>Streptophyta</taxon>
        <taxon>Embryophyta</taxon>
        <taxon>Tracheophyta</taxon>
        <taxon>Spermatophyta</taxon>
        <taxon>Magnoliopsida</taxon>
        <taxon>Liliopsida</taxon>
        <taxon>Poales</taxon>
        <taxon>Poaceae</taxon>
        <taxon>PACMAD clade</taxon>
        <taxon>Arundinoideae</taxon>
        <taxon>Arundineae</taxon>
        <taxon>Arundo</taxon>
    </lineage>
</organism>
<accession>A0A0A8Z011</accession>
<reference evidence="1" key="1">
    <citation type="submission" date="2014-09" db="EMBL/GenBank/DDBJ databases">
        <authorList>
            <person name="Magalhaes I.L.F."/>
            <person name="Oliveira U."/>
            <person name="Santos F.R."/>
            <person name="Vidigal T.H.D.A."/>
            <person name="Brescovit A.D."/>
            <person name="Santos A.J."/>
        </authorList>
    </citation>
    <scope>NUCLEOTIDE SEQUENCE</scope>
    <source>
        <tissue evidence="1">Shoot tissue taken approximately 20 cm above the soil surface</tissue>
    </source>
</reference>
<sequence length="39" mass="4247">MHSWPTCSRAHMALTAPIRLPIPLSTLHSLLIPSSSPLL</sequence>
<proteinExistence type="predicted"/>